<reference evidence="2 3" key="1">
    <citation type="submission" date="2024-01" db="EMBL/GenBank/DDBJ databases">
        <authorList>
            <consortium name="Genoscope - CEA"/>
            <person name="William W."/>
        </authorList>
    </citation>
    <scope>NUCLEOTIDE SEQUENCE [LARGE SCALE GENOMIC DNA]</scope>
    <source>
        <strain evidence="2 3">29B2s-10</strain>
    </source>
</reference>
<feature type="transmembrane region" description="Helical" evidence="1">
    <location>
        <begin position="77"/>
        <end position="94"/>
    </location>
</feature>
<keyword evidence="1" id="KW-1133">Transmembrane helix</keyword>
<feature type="transmembrane region" description="Helical" evidence="1">
    <location>
        <begin position="20"/>
        <end position="37"/>
    </location>
</feature>
<dbReference type="EMBL" id="OZ004257">
    <property type="protein sequence ID" value="CAK7910160.1"/>
    <property type="molecule type" value="Genomic_DNA"/>
</dbReference>
<gene>
    <name evidence="2" type="ORF">CAAN4_E18283</name>
</gene>
<protein>
    <submittedName>
        <fullName evidence="2">Uncharacterized protein</fullName>
    </submittedName>
</protein>
<name>A0ABP0EFB2_9ASCO</name>
<dbReference type="Proteomes" id="UP001497600">
    <property type="component" value="Chromosome E"/>
</dbReference>
<evidence type="ECO:0000313" key="2">
    <source>
        <dbReference type="EMBL" id="CAK7910160.1"/>
    </source>
</evidence>
<accession>A0ABP0EFB2</accession>
<proteinExistence type="predicted"/>
<sequence length="95" mass="10761">MSLGGKSPTQSVDNRLARPVVYTILLILSVIVLQRFTTIDIRRLFRGTRYSTEPRVPSSDAYEFEPADRFNYDENRPYAFVLAAIVMVLMAGCLS</sequence>
<keyword evidence="3" id="KW-1185">Reference proteome</keyword>
<evidence type="ECO:0000313" key="3">
    <source>
        <dbReference type="Proteomes" id="UP001497600"/>
    </source>
</evidence>
<evidence type="ECO:0000256" key="1">
    <source>
        <dbReference type="SAM" id="Phobius"/>
    </source>
</evidence>
<organism evidence="2 3">
    <name type="scientific">[Candida] anglica</name>
    <dbReference type="NCBI Taxonomy" id="148631"/>
    <lineage>
        <taxon>Eukaryota</taxon>
        <taxon>Fungi</taxon>
        <taxon>Dikarya</taxon>
        <taxon>Ascomycota</taxon>
        <taxon>Saccharomycotina</taxon>
        <taxon>Pichiomycetes</taxon>
        <taxon>Debaryomycetaceae</taxon>
        <taxon>Kurtzmaniella</taxon>
    </lineage>
</organism>
<keyword evidence="1" id="KW-0472">Membrane</keyword>
<keyword evidence="1" id="KW-0812">Transmembrane</keyword>